<protein>
    <submittedName>
        <fullName evidence="2">Universal stress protein</fullName>
    </submittedName>
</protein>
<sequence length="213" mass="21676">MSTSTLSRPQARRTTVLVVVGPAPGVPDWAARWAGRSGWTLQRQAGGGPGEAAAAAGPGARALLLRPDSPVDRPAERRPHVVAALETLPDDDAVVADAVACAVAVGGTLTLVHAVPRSFGERSVGLDGAVAHGLRVLDAAVAHAVALHPELVPATQLLRVRPHELVGEALDADLLVVGGPHSDHRGSVQPGGLGLVAHSALHHAPCPVLVAPR</sequence>
<name>A0ABU2N8E6_9PSEU</name>
<reference evidence="3" key="1">
    <citation type="submission" date="2023-07" db="EMBL/GenBank/DDBJ databases">
        <title>30 novel species of actinomycetes from the DSMZ collection.</title>
        <authorList>
            <person name="Nouioui I."/>
        </authorList>
    </citation>
    <scope>NUCLEOTIDE SEQUENCE [LARGE SCALE GENOMIC DNA]</scope>
    <source>
        <strain evidence="3">DSM 45834</strain>
    </source>
</reference>
<dbReference type="Proteomes" id="UP001183202">
    <property type="component" value="Unassembled WGS sequence"/>
</dbReference>
<proteinExistence type="predicted"/>
<dbReference type="Gene3D" id="3.40.50.620">
    <property type="entry name" value="HUPs"/>
    <property type="match status" value="1"/>
</dbReference>
<dbReference type="EMBL" id="JAVREJ010000003">
    <property type="protein sequence ID" value="MDT0349328.1"/>
    <property type="molecule type" value="Genomic_DNA"/>
</dbReference>
<dbReference type="Pfam" id="PF00582">
    <property type="entry name" value="Usp"/>
    <property type="match status" value="1"/>
</dbReference>
<evidence type="ECO:0000313" key="3">
    <source>
        <dbReference type="Proteomes" id="UP001183202"/>
    </source>
</evidence>
<comment type="caution">
    <text evidence="2">The sequence shown here is derived from an EMBL/GenBank/DDBJ whole genome shotgun (WGS) entry which is preliminary data.</text>
</comment>
<dbReference type="InterPro" id="IPR006016">
    <property type="entry name" value="UspA"/>
</dbReference>
<dbReference type="RefSeq" id="WP_311555331.1">
    <property type="nucleotide sequence ID" value="NZ_JAVREJ010000003.1"/>
</dbReference>
<keyword evidence="3" id="KW-1185">Reference proteome</keyword>
<organism evidence="2 3">
    <name type="scientific">Pseudonocardia charpentierae</name>
    <dbReference type="NCBI Taxonomy" id="3075545"/>
    <lineage>
        <taxon>Bacteria</taxon>
        <taxon>Bacillati</taxon>
        <taxon>Actinomycetota</taxon>
        <taxon>Actinomycetes</taxon>
        <taxon>Pseudonocardiales</taxon>
        <taxon>Pseudonocardiaceae</taxon>
        <taxon>Pseudonocardia</taxon>
    </lineage>
</organism>
<evidence type="ECO:0000313" key="2">
    <source>
        <dbReference type="EMBL" id="MDT0349328.1"/>
    </source>
</evidence>
<evidence type="ECO:0000259" key="1">
    <source>
        <dbReference type="Pfam" id="PF00582"/>
    </source>
</evidence>
<dbReference type="SUPFAM" id="SSF52402">
    <property type="entry name" value="Adenine nucleotide alpha hydrolases-like"/>
    <property type="match status" value="1"/>
</dbReference>
<accession>A0ABU2N8E6</accession>
<gene>
    <name evidence="2" type="ORF">RM445_07285</name>
</gene>
<feature type="domain" description="UspA" evidence="1">
    <location>
        <begin position="80"/>
        <end position="211"/>
    </location>
</feature>
<dbReference type="InterPro" id="IPR014729">
    <property type="entry name" value="Rossmann-like_a/b/a_fold"/>
</dbReference>